<accession>A0A5B9QET2</accession>
<keyword evidence="2" id="KW-1185">Reference proteome</keyword>
<reference evidence="1 2" key="1">
    <citation type="submission" date="2019-08" db="EMBL/GenBank/DDBJ databases">
        <title>Deep-cultivation of Planctomycetes and their phenomic and genomic characterization uncovers novel biology.</title>
        <authorList>
            <person name="Wiegand S."/>
            <person name="Jogler M."/>
            <person name="Boedeker C."/>
            <person name="Pinto D."/>
            <person name="Vollmers J."/>
            <person name="Rivas-Marin E."/>
            <person name="Kohn T."/>
            <person name="Peeters S.H."/>
            <person name="Heuer A."/>
            <person name="Rast P."/>
            <person name="Oberbeckmann S."/>
            <person name="Bunk B."/>
            <person name="Jeske O."/>
            <person name="Meyerdierks A."/>
            <person name="Storesund J.E."/>
            <person name="Kallscheuer N."/>
            <person name="Luecker S."/>
            <person name="Lage O.M."/>
            <person name="Pohl T."/>
            <person name="Merkel B.J."/>
            <person name="Hornburger P."/>
            <person name="Mueller R.-W."/>
            <person name="Bruemmer F."/>
            <person name="Labrenz M."/>
            <person name="Spormann A.M."/>
            <person name="Op den Camp H."/>
            <person name="Overmann J."/>
            <person name="Amann R."/>
            <person name="Jetten M.S.M."/>
            <person name="Mascher T."/>
            <person name="Medema M.H."/>
            <person name="Devos D.P."/>
            <person name="Kaster A.-K."/>
            <person name="Ovreas L."/>
            <person name="Rohde M."/>
            <person name="Galperin M.Y."/>
            <person name="Jogler C."/>
        </authorList>
    </citation>
    <scope>NUCLEOTIDE SEQUENCE [LARGE SCALE GENOMIC DNA]</scope>
    <source>
        <strain evidence="1 2">Pr1d</strain>
    </source>
</reference>
<dbReference type="AlphaFoldDB" id="A0A5B9QET2"/>
<evidence type="ECO:0000313" key="1">
    <source>
        <dbReference type="EMBL" id="QEG37547.1"/>
    </source>
</evidence>
<sequence length="49" mass="5810">MNGSGASPRLKLALHLFRTPHRRGPQEEPQMVDFELKQRPSLWFYAQMR</sequence>
<evidence type="ECO:0000313" key="2">
    <source>
        <dbReference type="Proteomes" id="UP000323917"/>
    </source>
</evidence>
<name>A0A5B9QET2_9BACT</name>
<protein>
    <submittedName>
        <fullName evidence="1">Uncharacterized protein</fullName>
    </submittedName>
</protein>
<dbReference type="EMBL" id="CP042913">
    <property type="protein sequence ID" value="QEG37547.1"/>
    <property type="molecule type" value="Genomic_DNA"/>
</dbReference>
<dbReference type="Proteomes" id="UP000323917">
    <property type="component" value="Chromosome"/>
</dbReference>
<dbReference type="KEGG" id="bgok:Pr1d_48930"/>
<organism evidence="1 2">
    <name type="scientific">Bythopirellula goksoeyrii</name>
    <dbReference type="NCBI Taxonomy" id="1400387"/>
    <lineage>
        <taxon>Bacteria</taxon>
        <taxon>Pseudomonadati</taxon>
        <taxon>Planctomycetota</taxon>
        <taxon>Planctomycetia</taxon>
        <taxon>Pirellulales</taxon>
        <taxon>Lacipirellulaceae</taxon>
        <taxon>Bythopirellula</taxon>
    </lineage>
</organism>
<proteinExistence type="predicted"/>
<gene>
    <name evidence="1" type="ORF">Pr1d_48930</name>
</gene>